<comment type="caution">
    <text evidence="1">The sequence shown here is derived from an EMBL/GenBank/DDBJ whole genome shotgun (WGS) entry which is preliminary data.</text>
</comment>
<dbReference type="EMBL" id="JABBPG010000008">
    <property type="protein sequence ID" value="NOU52170.1"/>
    <property type="molecule type" value="Genomic_DNA"/>
</dbReference>
<protein>
    <submittedName>
        <fullName evidence="1">Nuclear transport factor 2 family protein</fullName>
    </submittedName>
</protein>
<dbReference type="Gene3D" id="3.10.450.50">
    <property type="match status" value="1"/>
</dbReference>
<reference evidence="1 2" key="1">
    <citation type="submission" date="2020-04" db="EMBL/GenBank/DDBJ databases">
        <title>Pseudoalteromonas caenipelagi sp. nov., isolated from a tidal flat.</title>
        <authorList>
            <person name="Park S."/>
            <person name="Yoon J.-H."/>
        </authorList>
    </citation>
    <scope>NUCLEOTIDE SEQUENCE [LARGE SCALE GENOMIC DNA]</scope>
    <source>
        <strain evidence="1 2">JBTF-M23</strain>
    </source>
</reference>
<name>A0A849VH82_9GAMM</name>
<dbReference type="InterPro" id="IPR032710">
    <property type="entry name" value="NTF2-like_dom_sf"/>
</dbReference>
<evidence type="ECO:0000313" key="1">
    <source>
        <dbReference type="EMBL" id="NOU52170.1"/>
    </source>
</evidence>
<gene>
    <name evidence="1" type="ORF">HG263_16700</name>
</gene>
<sequence length="124" mass="14119">MKPQQTQSSDLAAIISLITKYFDGLHYGDTQLLASIFHQDAWLKAPNSRRKLNQWLVDVADRPVPATQGNAYEYAILSIEVVQDQAMVKVHCPLFSFNYVDFLGLLKEDGNWLIVNKMYTNVTL</sequence>
<dbReference type="Pfam" id="PF12893">
    <property type="entry name" value="Lumazine_bd_2"/>
    <property type="match status" value="1"/>
</dbReference>
<proteinExistence type="predicted"/>
<dbReference type="Proteomes" id="UP000586305">
    <property type="component" value="Unassembled WGS sequence"/>
</dbReference>
<accession>A0A849VH82</accession>
<keyword evidence="2" id="KW-1185">Reference proteome</keyword>
<organism evidence="1 2">
    <name type="scientific">Pseudoalteromonas caenipelagi</name>
    <dbReference type="NCBI Taxonomy" id="2726988"/>
    <lineage>
        <taxon>Bacteria</taxon>
        <taxon>Pseudomonadati</taxon>
        <taxon>Pseudomonadota</taxon>
        <taxon>Gammaproteobacteria</taxon>
        <taxon>Alteromonadales</taxon>
        <taxon>Pseudoalteromonadaceae</taxon>
        <taxon>Pseudoalteromonas</taxon>
    </lineage>
</organism>
<dbReference type="SUPFAM" id="SSF54427">
    <property type="entry name" value="NTF2-like"/>
    <property type="match status" value="1"/>
</dbReference>
<evidence type="ECO:0000313" key="2">
    <source>
        <dbReference type="Proteomes" id="UP000586305"/>
    </source>
</evidence>
<dbReference type="RefSeq" id="WP_171627229.1">
    <property type="nucleotide sequence ID" value="NZ_JABBPG010000008.1"/>
</dbReference>
<dbReference type="AlphaFoldDB" id="A0A849VH82"/>
<dbReference type="InterPro" id="IPR039437">
    <property type="entry name" value="FrzH/put_lumazine-bd"/>
</dbReference>